<sequence>MCVPKVSLAGDGLSTVPTLVLGGRTLACEPGDMHDGVAELLAAQSGVVTYQQLLSVVSRRMLQELVECGALQRVWRGVYSREIPDCRLRLCGLDLLVGRLVVPCLGTAAQLYGFDTERSDKIHILQPEHSRLRDQCGLCVHRRSGAPTALMAGRHVTAPAWTAIEVCRGLSRPRALATLDAALRSGHCRRSGLESTVRLQAGRRGITRVRELLPQADGRAESPMESEARLVMLDAGLPIPELQHEINGWRVDFAWPDIRLAAEYDSDEWHTGATAMRRDKARIAGLQRAGWTVVPITVDDVRRTPAALISRLSWHLAGAA</sequence>
<dbReference type="EMBL" id="JAOX01000001">
    <property type="protein sequence ID" value="ETZ89721.1"/>
    <property type="molecule type" value="Genomic_DNA"/>
</dbReference>
<dbReference type="SUPFAM" id="SSF52980">
    <property type="entry name" value="Restriction endonuclease-like"/>
    <property type="match status" value="1"/>
</dbReference>
<dbReference type="Gene3D" id="3.40.960.10">
    <property type="entry name" value="VSR Endonuclease"/>
    <property type="match status" value="1"/>
</dbReference>
<protein>
    <recommendedName>
        <fullName evidence="3">Cullin, a subunit of E3 ubiquitin ligase</fullName>
    </recommendedName>
</protein>
<dbReference type="AlphaFoldDB" id="A0A829PRE4"/>
<evidence type="ECO:0000313" key="1">
    <source>
        <dbReference type="EMBL" id="ETZ89721.1"/>
    </source>
</evidence>
<accession>A0A829PRE4</accession>
<dbReference type="Proteomes" id="UP000019854">
    <property type="component" value="Unassembled WGS sequence"/>
</dbReference>
<evidence type="ECO:0000313" key="2">
    <source>
        <dbReference type="Proteomes" id="UP000019854"/>
    </source>
</evidence>
<comment type="caution">
    <text evidence="1">The sequence shown here is derived from an EMBL/GenBank/DDBJ whole genome shotgun (WGS) entry which is preliminary data.</text>
</comment>
<reference evidence="1 2" key="1">
    <citation type="submission" date="2014-01" db="EMBL/GenBank/DDBJ databases">
        <authorList>
            <person name="Zelazny A."/>
            <person name="Olivier K."/>
            <person name="Sampaio E.P."/>
            <person name="Holland S.M."/>
            <person name="Tallon L.J."/>
            <person name="Sadzewicz L.K."/>
            <person name="Sengamalay N."/>
            <person name="Fraser C.M."/>
            <person name="Hine E."/>
            <person name="Shefchek K.A."/>
            <person name="Das S.P."/>
            <person name="Shallom S.J."/>
            <person name="Agrawal S."/>
            <person name="Tettelin H."/>
        </authorList>
    </citation>
    <scope>NUCLEOTIDE SEQUENCE [LARGE SCALE GENOMIC DNA]</scope>
    <source>
        <strain evidence="1 2">MAB_030201_1075</strain>
    </source>
</reference>
<evidence type="ECO:0008006" key="3">
    <source>
        <dbReference type="Google" id="ProtNLM"/>
    </source>
</evidence>
<proteinExistence type="predicted"/>
<organism evidence="1 2">
    <name type="scientific">Mycobacteroides abscessus MAB_030201_1075</name>
    <dbReference type="NCBI Taxonomy" id="1335410"/>
    <lineage>
        <taxon>Bacteria</taxon>
        <taxon>Bacillati</taxon>
        <taxon>Actinomycetota</taxon>
        <taxon>Actinomycetes</taxon>
        <taxon>Mycobacteriales</taxon>
        <taxon>Mycobacteriaceae</taxon>
        <taxon>Mycobacteroides</taxon>
        <taxon>Mycobacteroides abscessus</taxon>
    </lineage>
</organism>
<gene>
    <name evidence="1" type="ORF">L829_3299</name>
</gene>
<name>A0A829PRE4_9MYCO</name>
<dbReference type="InterPro" id="IPR011335">
    <property type="entry name" value="Restrct_endonuc-II-like"/>
</dbReference>